<dbReference type="PANTHER" id="PTHR10655:SF67">
    <property type="entry name" value="PHOSPHOLIPASE_CARBOXYLESTERASE SUPERFAMILY (AFU_ORTHOLOGUE AFUA_5G09340)"/>
    <property type="match status" value="1"/>
</dbReference>
<dbReference type="GeneID" id="18758671"/>
<protein>
    <submittedName>
        <fullName evidence="4">Phospholipase/Carboxylesterase superfamily protein</fullName>
    </submittedName>
</protein>
<proteinExistence type="inferred from homology"/>
<evidence type="ECO:0000259" key="3">
    <source>
        <dbReference type="Pfam" id="PF02230"/>
    </source>
</evidence>
<dbReference type="EMBL" id="JH921431">
    <property type="protein sequence ID" value="EKD19499.1"/>
    <property type="molecule type" value="Genomic_DNA"/>
</dbReference>
<dbReference type="Pfam" id="PF02230">
    <property type="entry name" value="Abhydrolase_2"/>
    <property type="match status" value="1"/>
</dbReference>
<evidence type="ECO:0000256" key="1">
    <source>
        <dbReference type="ARBA" id="ARBA00006499"/>
    </source>
</evidence>
<feature type="domain" description="Phospholipase/carboxylesterase/thioesterase" evidence="3">
    <location>
        <begin position="27"/>
        <end position="202"/>
    </location>
</feature>
<organism evidence="4 5">
    <name type="scientific">Marssonina brunnea f. sp. multigermtubi (strain MB_m1)</name>
    <name type="common">Marssonina leaf spot fungus</name>
    <dbReference type="NCBI Taxonomy" id="1072389"/>
    <lineage>
        <taxon>Eukaryota</taxon>
        <taxon>Fungi</taxon>
        <taxon>Dikarya</taxon>
        <taxon>Ascomycota</taxon>
        <taxon>Pezizomycotina</taxon>
        <taxon>Leotiomycetes</taxon>
        <taxon>Helotiales</taxon>
        <taxon>Drepanopezizaceae</taxon>
        <taxon>Drepanopeziza</taxon>
    </lineage>
</organism>
<dbReference type="HOGENOM" id="CLU_062889_1_0_1"/>
<keyword evidence="5" id="KW-1185">Reference proteome</keyword>
<dbReference type="GO" id="GO:0008474">
    <property type="term" value="F:palmitoyl-(protein) hydrolase activity"/>
    <property type="evidence" value="ECO:0007669"/>
    <property type="project" value="TreeGrafter"/>
</dbReference>
<dbReference type="OrthoDB" id="437457at2759"/>
<dbReference type="InterPro" id="IPR003140">
    <property type="entry name" value="PLipase/COase/thioEstase"/>
</dbReference>
<dbReference type="RefSeq" id="XP_007290625.1">
    <property type="nucleotide sequence ID" value="XM_007290563.1"/>
</dbReference>
<evidence type="ECO:0000313" key="5">
    <source>
        <dbReference type="Proteomes" id="UP000006753"/>
    </source>
</evidence>
<evidence type="ECO:0000256" key="2">
    <source>
        <dbReference type="SAM" id="MobiDB-lite"/>
    </source>
</evidence>
<dbReference type="InterPro" id="IPR029058">
    <property type="entry name" value="AB_hydrolase_fold"/>
</dbReference>
<sequence>MAKPRLPTKTDFPSNLTIDITPPPQSTPPLNILLLLHGLGDTHTPFTRLAAQLQLPSTACISLRGPHPIPAIFTGSETPSFHWGDDVLVDERKGEIELDAGFATTARLLEQVVEGLTTRCGFPERGLLFLGFGQGAMAALSFLSSQSPEKEFGGVVSIGGRLPSSASSASSSTARKAKTPVLLLGGSGSAEVTRSAVDAVKARFGEVEYVKWAKREDSMPGSREEMLPIMKFFARRLRSRAGVPEGAVEI</sequence>
<reference evidence="4 5" key="1">
    <citation type="journal article" date="2012" name="BMC Genomics">
        <title>Sequencing the genome of Marssonina brunnea reveals fungus-poplar co-evolution.</title>
        <authorList>
            <person name="Zhu S."/>
            <person name="Cao Y.-Z."/>
            <person name="Jiang C."/>
            <person name="Tan B.-Y."/>
            <person name="Wang Z."/>
            <person name="Feng S."/>
            <person name="Zhang L."/>
            <person name="Su X.-H."/>
            <person name="Brejova B."/>
            <person name="Vinar T."/>
            <person name="Xu M."/>
            <person name="Wang M.-X."/>
            <person name="Zhang S.-G."/>
            <person name="Huang M.-R."/>
            <person name="Wu R."/>
            <person name="Zhou Y."/>
        </authorList>
    </citation>
    <scope>NUCLEOTIDE SEQUENCE [LARGE SCALE GENOMIC DNA]</scope>
    <source>
        <strain evidence="4 5">MB_m1</strain>
    </source>
</reference>
<dbReference type="GO" id="GO:0005737">
    <property type="term" value="C:cytoplasm"/>
    <property type="evidence" value="ECO:0007669"/>
    <property type="project" value="TreeGrafter"/>
</dbReference>
<gene>
    <name evidence="4" type="ORF">MBM_02736</name>
</gene>
<dbReference type="Proteomes" id="UP000006753">
    <property type="component" value="Unassembled WGS sequence"/>
</dbReference>
<comment type="similarity">
    <text evidence="1">Belongs to the AB hydrolase superfamily. AB hydrolase 2 family.</text>
</comment>
<dbReference type="PANTHER" id="PTHR10655">
    <property type="entry name" value="LYSOPHOSPHOLIPASE-RELATED"/>
    <property type="match status" value="1"/>
</dbReference>
<dbReference type="eggNOG" id="KOG2112">
    <property type="taxonomic scope" value="Eukaryota"/>
</dbReference>
<feature type="region of interest" description="Disordered" evidence="2">
    <location>
        <begin position="1"/>
        <end position="23"/>
    </location>
</feature>
<evidence type="ECO:0000313" key="4">
    <source>
        <dbReference type="EMBL" id="EKD19499.1"/>
    </source>
</evidence>
<dbReference type="InParanoid" id="K1Y2W4"/>
<accession>K1Y2W4</accession>
<dbReference type="SUPFAM" id="SSF53474">
    <property type="entry name" value="alpha/beta-Hydrolases"/>
    <property type="match status" value="1"/>
</dbReference>
<dbReference type="GO" id="GO:0052689">
    <property type="term" value="F:carboxylic ester hydrolase activity"/>
    <property type="evidence" value="ECO:0007669"/>
    <property type="project" value="TreeGrafter"/>
</dbReference>
<dbReference type="Gene3D" id="3.40.50.1820">
    <property type="entry name" value="alpha/beta hydrolase"/>
    <property type="match status" value="1"/>
</dbReference>
<dbReference type="InterPro" id="IPR050565">
    <property type="entry name" value="LYPA1-2/EST-like"/>
</dbReference>
<dbReference type="KEGG" id="mbe:MBM_02736"/>
<dbReference type="AlphaFoldDB" id="K1Y2W4"/>
<dbReference type="OMA" id="VMQFFAR"/>
<name>K1Y2W4_MARBU</name>